<evidence type="ECO:0000256" key="1">
    <source>
        <dbReference type="ARBA" id="ARBA00004286"/>
    </source>
</evidence>
<dbReference type="EMBL" id="KV906372">
    <property type="protein sequence ID" value="OON14856.1"/>
    <property type="molecule type" value="Genomic_DNA"/>
</dbReference>
<evidence type="ECO:0000313" key="9">
    <source>
        <dbReference type="EMBL" id="OON14856.1"/>
    </source>
</evidence>
<evidence type="ECO:0000259" key="8">
    <source>
        <dbReference type="PROSITE" id="PS50280"/>
    </source>
</evidence>
<dbReference type="PROSITE" id="PS50280">
    <property type="entry name" value="SET"/>
    <property type="match status" value="1"/>
</dbReference>
<organism evidence="9 10">
    <name type="scientific">Opisthorchis viverrini</name>
    <name type="common">Southeast Asian liver fluke</name>
    <dbReference type="NCBI Taxonomy" id="6198"/>
    <lineage>
        <taxon>Eukaryota</taxon>
        <taxon>Metazoa</taxon>
        <taxon>Spiralia</taxon>
        <taxon>Lophotrochozoa</taxon>
        <taxon>Platyhelminthes</taxon>
        <taxon>Trematoda</taxon>
        <taxon>Digenea</taxon>
        <taxon>Opisthorchiida</taxon>
        <taxon>Opisthorchiata</taxon>
        <taxon>Opisthorchiidae</taxon>
        <taxon>Opisthorchis</taxon>
    </lineage>
</organism>
<feature type="domain" description="SET" evidence="8">
    <location>
        <begin position="8"/>
        <end position="154"/>
    </location>
</feature>
<keyword evidence="2" id="KW-0158">Chromosome</keyword>
<evidence type="ECO:0000256" key="4">
    <source>
        <dbReference type="ARBA" id="ARBA00022679"/>
    </source>
</evidence>
<dbReference type="PANTHER" id="PTHR46223:SF3">
    <property type="entry name" value="HISTONE-LYSINE N-METHYLTRANSFERASE SET-23"/>
    <property type="match status" value="1"/>
</dbReference>
<dbReference type="GO" id="GO:0046872">
    <property type="term" value="F:metal ion binding"/>
    <property type="evidence" value="ECO:0007669"/>
    <property type="project" value="UniProtKB-KW"/>
</dbReference>
<name>A0A1S8WK79_OPIVI</name>
<dbReference type="InterPro" id="IPR050973">
    <property type="entry name" value="H3K9_Histone-Lys_N-MTase"/>
</dbReference>
<keyword evidence="10" id="KW-1185">Reference proteome</keyword>
<dbReference type="Proteomes" id="UP000243686">
    <property type="component" value="Unassembled WGS sequence"/>
</dbReference>
<dbReference type="PANTHER" id="PTHR46223">
    <property type="entry name" value="HISTONE-LYSINE N-METHYLTRANSFERASE SUV39H"/>
    <property type="match status" value="1"/>
</dbReference>
<accession>A0A1S8WK79</accession>
<dbReference type="Gene3D" id="2.170.270.10">
    <property type="entry name" value="SET domain"/>
    <property type="match status" value="1"/>
</dbReference>
<dbReference type="SUPFAM" id="SSF82199">
    <property type="entry name" value="SET domain"/>
    <property type="match status" value="1"/>
</dbReference>
<evidence type="ECO:0000256" key="6">
    <source>
        <dbReference type="ARBA" id="ARBA00022723"/>
    </source>
</evidence>
<comment type="subcellular location">
    <subcellularLocation>
        <location evidence="1">Chromosome</location>
    </subcellularLocation>
</comment>
<evidence type="ECO:0000256" key="3">
    <source>
        <dbReference type="ARBA" id="ARBA00022603"/>
    </source>
</evidence>
<keyword evidence="4" id="KW-0808">Transferase</keyword>
<protein>
    <submittedName>
        <fullName evidence="9">SET domain protein</fullName>
    </submittedName>
</protein>
<keyword evidence="6" id="KW-0479">Metal-binding</keyword>
<keyword evidence="5" id="KW-0949">S-adenosyl-L-methionine</keyword>
<dbReference type="GO" id="GO:0032259">
    <property type="term" value="P:methylation"/>
    <property type="evidence" value="ECO:0007669"/>
    <property type="project" value="UniProtKB-KW"/>
</dbReference>
<keyword evidence="7" id="KW-0862">Zinc</keyword>
<keyword evidence="3" id="KW-0489">Methyltransferase</keyword>
<dbReference type="InterPro" id="IPR001214">
    <property type="entry name" value="SET_dom"/>
</dbReference>
<reference evidence="9 10" key="1">
    <citation type="submission" date="2015-03" db="EMBL/GenBank/DDBJ databases">
        <title>Draft genome of the nematode, Opisthorchis viverrini.</title>
        <authorList>
            <person name="Mitreva M."/>
        </authorList>
    </citation>
    <scope>NUCLEOTIDE SEQUENCE [LARGE SCALE GENOMIC DNA]</scope>
    <source>
        <strain evidence="9">Khon Kaen</strain>
    </source>
</reference>
<dbReference type="GO" id="GO:0008168">
    <property type="term" value="F:methyltransferase activity"/>
    <property type="evidence" value="ECO:0007669"/>
    <property type="project" value="UniProtKB-KW"/>
</dbReference>
<dbReference type="SMART" id="SM00317">
    <property type="entry name" value="SET"/>
    <property type="match status" value="1"/>
</dbReference>
<dbReference type="InterPro" id="IPR046341">
    <property type="entry name" value="SET_dom_sf"/>
</dbReference>
<evidence type="ECO:0000256" key="7">
    <source>
        <dbReference type="ARBA" id="ARBA00022833"/>
    </source>
</evidence>
<evidence type="ECO:0000313" key="10">
    <source>
        <dbReference type="Proteomes" id="UP000243686"/>
    </source>
</evidence>
<dbReference type="Pfam" id="PF00856">
    <property type="entry name" value="SET"/>
    <property type="match status" value="1"/>
</dbReference>
<evidence type="ECO:0000256" key="5">
    <source>
        <dbReference type="ARBA" id="ARBA00022691"/>
    </source>
</evidence>
<dbReference type="AlphaFoldDB" id="A0A1S8WK79"/>
<gene>
    <name evidence="9" type="ORF">X801_09347</name>
</gene>
<dbReference type="GO" id="GO:0005694">
    <property type="term" value="C:chromosome"/>
    <property type="evidence" value="ECO:0007669"/>
    <property type="project" value="UniProtKB-SubCell"/>
</dbReference>
<sequence>MLLTSEADRVTLFRTVNRGFGLKANKSFKSSSNHASLFVCQFTKQGDLVTEYVGEIITLDDANKRILEALGPNALANISSSRKGFQPLAETYLARLSSDLDFVVDAHKQGNLSRFINHSCEPNLQADNWLTGEKPHVGELFRCSIFYLNHLSPD</sequence>
<proteinExistence type="predicted"/>
<evidence type="ECO:0000256" key="2">
    <source>
        <dbReference type="ARBA" id="ARBA00022454"/>
    </source>
</evidence>